<protein>
    <submittedName>
        <fullName evidence="1">Citrate synthase 2</fullName>
    </submittedName>
</protein>
<dbReference type="PANTHER" id="PTHR11739:SF23">
    <property type="entry name" value="CITRATE SYNTHASE 2-RELATED"/>
    <property type="match status" value="1"/>
</dbReference>
<proteinExistence type="predicted"/>
<dbReference type="Gene3D" id="1.10.580.10">
    <property type="entry name" value="Citrate Synthase, domain 1"/>
    <property type="match status" value="1"/>
</dbReference>
<sequence>MCAVMAATPPERVRPESDAPIFSVDGDGEPRYRGMPLGRVVGMPFDQLWGHLVGSARGLPPAEPYNLPVRTGDTRVDVISALAQLAPAWSYRPLSEISPSLARDNLARASAMTLSFVAQSGRGEHVPAVPQREVDLASTVTERFLVRWRGSADPAAVRALDAFWLAVAENGHSPSTRTARLAAEVGSDVASCLAAAVAVAGSPFLGGAVARGLAVVEEAERTGRARAVVEAYVDRYGALPGFGEGLPADLRARVLREACVSAGARHLEAADAVVAAADELLAERGVSRDERAPNTMFWGAVLLDQLGVAPQLMCALYVCGRTAGWSAHVLEVQATLRG</sequence>
<dbReference type="InterPro" id="IPR016142">
    <property type="entry name" value="Citrate_synth-like_lrg_a-sub"/>
</dbReference>
<dbReference type="PRINTS" id="PR00143">
    <property type="entry name" value="CITRTSNTHASE"/>
</dbReference>
<dbReference type="Proteomes" id="UP001500622">
    <property type="component" value="Unassembled WGS sequence"/>
</dbReference>
<dbReference type="SUPFAM" id="SSF48256">
    <property type="entry name" value="Citrate synthase"/>
    <property type="match status" value="1"/>
</dbReference>
<comment type="caution">
    <text evidence="1">The sequence shown here is derived from an EMBL/GenBank/DDBJ whole genome shotgun (WGS) entry which is preliminary data.</text>
</comment>
<dbReference type="InterPro" id="IPR036969">
    <property type="entry name" value="Citrate_synthase_sf"/>
</dbReference>
<evidence type="ECO:0000313" key="2">
    <source>
        <dbReference type="Proteomes" id="UP001500622"/>
    </source>
</evidence>
<organism evidence="1 2">
    <name type="scientific">Georgenia halophila</name>
    <dbReference type="NCBI Taxonomy" id="620889"/>
    <lineage>
        <taxon>Bacteria</taxon>
        <taxon>Bacillati</taxon>
        <taxon>Actinomycetota</taxon>
        <taxon>Actinomycetes</taxon>
        <taxon>Micrococcales</taxon>
        <taxon>Bogoriellaceae</taxon>
        <taxon>Georgenia</taxon>
    </lineage>
</organism>
<dbReference type="PANTHER" id="PTHR11739">
    <property type="entry name" value="CITRATE SYNTHASE"/>
    <property type="match status" value="1"/>
</dbReference>
<keyword evidence="2" id="KW-1185">Reference proteome</keyword>
<dbReference type="InterPro" id="IPR002020">
    <property type="entry name" value="Citrate_synthase"/>
</dbReference>
<dbReference type="EMBL" id="BAABGN010000001">
    <property type="protein sequence ID" value="GAA4416171.1"/>
    <property type="molecule type" value="Genomic_DNA"/>
</dbReference>
<name>A0ABP8KUL1_9MICO</name>
<gene>
    <name evidence="1" type="ORF">GCM10023169_03210</name>
</gene>
<dbReference type="Pfam" id="PF00285">
    <property type="entry name" value="Citrate_synt"/>
    <property type="match status" value="1"/>
</dbReference>
<evidence type="ECO:0000313" key="1">
    <source>
        <dbReference type="EMBL" id="GAA4416171.1"/>
    </source>
</evidence>
<accession>A0ABP8KUL1</accession>
<reference evidence="2" key="1">
    <citation type="journal article" date="2019" name="Int. J. Syst. Evol. Microbiol.">
        <title>The Global Catalogue of Microorganisms (GCM) 10K type strain sequencing project: providing services to taxonomists for standard genome sequencing and annotation.</title>
        <authorList>
            <consortium name="The Broad Institute Genomics Platform"/>
            <consortium name="The Broad Institute Genome Sequencing Center for Infectious Disease"/>
            <person name="Wu L."/>
            <person name="Ma J."/>
        </authorList>
    </citation>
    <scope>NUCLEOTIDE SEQUENCE [LARGE SCALE GENOMIC DNA]</scope>
    <source>
        <strain evidence="2">JCM 17810</strain>
    </source>
</reference>